<dbReference type="SUPFAM" id="SSF51735">
    <property type="entry name" value="NAD(P)-binding Rossmann-fold domains"/>
    <property type="match status" value="1"/>
</dbReference>
<dbReference type="PANTHER" id="PTHR44154:SF1">
    <property type="entry name" value="QUINONE OXIDOREDUCTASE"/>
    <property type="match status" value="1"/>
</dbReference>
<evidence type="ECO:0000313" key="3">
    <source>
        <dbReference type="EMBL" id="JAS43149.1"/>
    </source>
</evidence>
<evidence type="ECO:0000256" key="1">
    <source>
        <dbReference type="ARBA" id="ARBA00022857"/>
    </source>
</evidence>
<gene>
    <name evidence="4" type="ORF">g.39783</name>
    <name evidence="3" type="ORF">g.39784</name>
</gene>
<sequence>MLISKIHALSLLFNSTGRCVNNNSILNIAWISRSMSTTMRAVLIRSTGDESVLNVETIPVPEISSNQVLVEIHAAGLNPVDTYIRGKKFGYDPKLPVVLGGEAAGKIVKLGKQAENKYKVNDHVICCLQAPNYGGYAEYAACDVTKLIPLSNSLSFSQGAAVYVPYFTAYKALVARCKIQPKELVMVHGASGGVGVAAVQIAKAYGAVVAVSAGSDAGLKLLGDLGADVIVDHREDGHLQKALAKTGRPGFDVIFENRADLNLGSDLAALGEGGRIAVVGSRGTVEVDPRNFIRTEGTVLGVHLQKTTPEEFVEFSSALVAGMEKGWLKPVVGKEYSMDEIRQAHTDLIKAHGAYGKMVLKIR</sequence>
<dbReference type="GO" id="GO:0003960">
    <property type="term" value="F:quinone reductase (NADPH) activity"/>
    <property type="evidence" value="ECO:0007669"/>
    <property type="project" value="TreeGrafter"/>
</dbReference>
<dbReference type="InterPro" id="IPR051603">
    <property type="entry name" value="Zinc-ADH_QOR/CCCR"/>
</dbReference>
<dbReference type="SMART" id="SM00829">
    <property type="entry name" value="PKS_ER"/>
    <property type="match status" value="1"/>
</dbReference>
<dbReference type="EMBL" id="GECZ01026620">
    <property type="protein sequence ID" value="JAS43149.1"/>
    <property type="molecule type" value="Transcribed_RNA"/>
</dbReference>
<dbReference type="Gene3D" id="3.40.50.720">
    <property type="entry name" value="NAD(P)-binding Rossmann-like Domain"/>
    <property type="match status" value="1"/>
</dbReference>
<dbReference type="PANTHER" id="PTHR44154">
    <property type="entry name" value="QUINONE OXIDOREDUCTASE"/>
    <property type="match status" value="1"/>
</dbReference>
<accession>A0A1B6EYR4</accession>
<dbReference type="SUPFAM" id="SSF50129">
    <property type="entry name" value="GroES-like"/>
    <property type="match status" value="1"/>
</dbReference>
<feature type="domain" description="Enoyl reductase (ER)" evidence="2">
    <location>
        <begin position="48"/>
        <end position="360"/>
    </location>
</feature>
<evidence type="ECO:0000313" key="4">
    <source>
        <dbReference type="EMBL" id="JAS69086.1"/>
    </source>
</evidence>
<reference evidence="3" key="1">
    <citation type="submission" date="2015-11" db="EMBL/GenBank/DDBJ databases">
        <title>De novo transcriptome assembly of four potential Pierce s Disease insect vectors from Arizona vineyards.</title>
        <authorList>
            <person name="Tassone E.E."/>
        </authorList>
    </citation>
    <scope>NUCLEOTIDE SEQUENCE</scope>
</reference>
<dbReference type="Pfam" id="PF08240">
    <property type="entry name" value="ADH_N"/>
    <property type="match status" value="1"/>
</dbReference>
<dbReference type="GO" id="GO:0003730">
    <property type="term" value="F:mRNA 3'-UTR binding"/>
    <property type="evidence" value="ECO:0007669"/>
    <property type="project" value="TreeGrafter"/>
</dbReference>
<dbReference type="EMBL" id="GECZ01000683">
    <property type="protein sequence ID" value="JAS69086.1"/>
    <property type="molecule type" value="Transcribed_RNA"/>
</dbReference>
<dbReference type="InterPro" id="IPR013149">
    <property type="entry name" value="ADH-like_C"/>
</dbReference>
<evidence type="ECO:0000259" key="2">
    <source>
        <dbReference type="SMART" id="SM00829"/>
    </source>
</evidence>
<dbReference type="InterPro" id="IPR036291">
    <property type="entry name" value="NAD(P)-bd_dom_sf"/>
</dbReference>
<dbReference type="InterPro" id="IPR011032">
    <property type="entry name" value="GroES-like_sf"/>
</dbReference>
<protein>
    <recommendedName>
        <fullName evidence="2">Enoyl reductase (ER) domain-containing protein</fullName>
    </recommendedName>
</protein>
<keyword evidence="1" id="KW-0521">NADP</keyword>
<dbReference type="FunFam" id="3.40.50.720:FF:000244">
    <property type="entry name" value="quinone oxidoreductase"/>
    <property type="match status" value="1"/>
</dbReference>
<dbReference type="GO" id="GO:0005829">
    <property type="term" value="C:cytosol"/>
    <property type="evidence" value="ECO:0007669"/>
    <property type="project" value="TreeGrafter"/>
</dbReference>
<dbReference type="InterPro" id="IPR013154">
    <property type="entry name" value="ADH-like_N"/>
</dbReference>
<name>A0A1B6EYR4_9HEMI</name>
<dbReference type="Pfam" id="PF00107">
    <property type="entry name" value="ADH_zinc_N"/>
    <property type="match status" value="1"/>
</dbReference>
<dbReference type="InterPro" id="IPR020843">
    <property type="entry name" value="ER"/>
</dbReference>
<dbReference type="CDD" id="cd08253">
    <property type="entry name" value="zeta_crystallin"/>
    <property type="match status" value="1"/>
</dbReference>
<proteinExistence type="predicted"/>
<dbReference type="AlphaFoldDB" id="A0A1B6EYR4"/>
<dbReference type="Gene3D" id="3.90.180.10">
    <property type="entry name" value="Medium-chain alcohol dehydrogenases, catalytic domain"/>
    <property type="match status" value="1"/>
</dbReference>
<organism evidence="3">
    <name type="scientific">Cuerna arida</name>
    <dbReference type="NCBI Taxonomy" id="1464854"/>
    <lineage>
        <taxon>Eukaryota</taxon>
        <taxon>Metazoa</taxon>
        <taxon>Ecdysozoa</taxon>
        <taxon>Arthropoda</taxon>
        <taxon>Hexapoda</taxon>
        <taxon>Insecta</taxon>
        <taxon>Pterygota</taxon>
        <taxon>Neoptera</taxon>
        <taxon>Paraneoptera</taxon>
        <taxon>Hemiptera</taxon>
        <taxon>Auchenorrhyncha</taxon>
        <taxon>Membracoidea</taxon>
        <taxon>Cicadellidae</taxon>
        <taxon>Cicadellinae</taxon>
        <taxon>Proconiini</taxon>
        <taxon>Cuerna</taxon>
    </lineage>
</organism>
<dbReference type="GO" id="GO:0070402">
    <property type="term" value="F:NADPH binding"/>
    <property type="evidence" value="ECO:0007669"/>
    <property type="project" value="TreeGrafter"/>
</dbReference>